<comment type="subcellular location">
    <subcellularLocation>
        <location evidence="1">Cytoplasm</location>
    </subcellularLocation>
</comment>
<dbReference type="Pfam" id="PF05103">
    <property type="entry name" value="DivIVA"/>
    <property type="match status" value="1"/>
</dbReference>
<dbReference type="PANTHER" id="PTHR35794">
    <property type="entry name" value="CELL DIVISION PROTEIN DIVIVA"/>
    <property type="match status" value="1"/>
</dbReference>
<dbReference type="PANTHER" id="PTHR35794:SF2">
    <property type="entry name" value="CELL DIVISION PROTEIN DIVIVA"/>
    <property type="match status" value="1"/>
</dbReference>
<proteinExistence type="inferred from homology"/>
<dbReference type="Proteomes" id="UP000239415">
    <property type="component" value="Unassembled WGS sequence"/>
</dbReference>
<dbReference type="AlphaFoldDB" id="A0A2T0KAL7"/>
<dbReference type="InterPro" id="IPR019933">
    <property type="entry name" value="DivIVA_domain"/>
</dbReference>
<evidence type="ECO:0000256" key="3">
    <source>
        <dbReference type="ARBA" id="ARBA00018787"/>
    </source>
</evidence>
<keyword evidence="4" id="KW-0963">Cytoplasm</keyword>
<protein>
    <recommendedName>
        <fullName evidence="3">Cell wall synthesis protein Wag31</fullName>
    </recommendedName>
    <alternativeName>
        <fullName evidence="8">Antigen 84</fullName>
    </alternativeName>
</protein>
<name>A0A2T0KAL7_9ACTN</name>
<evidence type="ECO:0000256" key="7">
    <source>
        <dbReference type="ARBA" id="ARBA00023306"/>
    </source>
</evidence>
<evidence type="ECO:0000313" key="10">
    <source>
        <dbReference type="EMBL" id="PRX19899.1"/>
    </source>
</evidence>
<dbReference type="InterPro" id="IPR007793">
    <property type="entry name" value="DivIVA_fam"/>
</dbReference>
<evidence type="ECO:0000256" key="6">
    <source>
        <dbReference type="ARBA" id="ARBA00023054"/>
    </source>
</evidence>
<organism evidence="10 11">
    <name type="scientific">Actinoplanes italicus</name>
    <dbReference type="NCBI Taxonomy" id="113567"/>
    <lineage>
        <taxon>Bacteria</taxon>
        <taxon>Bacillati</taxon>
        <taxon>Actinomycetota</taxon>
        <taxon>Actinomycetes</taxon>
        <taxon>Micromonosporales</taxon>
        <taxon>Micromonosporaceae</taxon>
        <taxon>Actinoplanes</taxon>
    </lineage>
</organism>
<dbReference type="NCBIfam" id="TIGR03544">
    <property type="entry name" value="DivI1A_domain"/>
    <property type="match status" value="1"/>
</dbReference>
<evidence type="ECO:0000313" key="11">
    <source>
        <dbReference type="Proteomes" id="UP000239415"/>
    </source>
</evidence>
<reference evidence="10 11" key="1">
    <citation type="submission" date="2018-03" db="EMBL/GenBank/DDBJ databases">
        <title>Genomic Encyclopedia of Archaeal and Bacterial Type Strains, Phase II (KMG-II): from individual species to whole genera.</title>
        <authorList>
            <person name="Goeker M."/>
        </authorList>
    </citation>
    <scope>NUCLEOTIDE SEQUENCE [LARGE SCALE GENOMIC DNA]</scope>
    <source>
        <strain evidence="10 11">DSM 43146</strain>
    </source>
</reference>
<keyword evidence="6" id="KW-0175">Coiled coil</keyword>
<evidence type="ECO:0000256" key="1">
    <source>
        <dbReference type="ARBA" id="ARBA00004496"/>
    </source>
</evidence>
<accession>A0A2T0KAL7</accession>
<evidence type="ECO:0000256" key="2">
    <source>
        <dbReference type="ARBA" id="ARBA00009008"/>
    </source>
</evidence>
<dbReference type="Gene3D" id="6.10.250.660">
    <property type="match status" value="1"/>
</dbReference>
<evidence type="ECO:0000256" key="8">
    <source>
        <dbReference type="ARBA" id="ARBA00031737"/>
    </source>
</evidence>
<evidence type="ECO:0000256" key="9">
    <source>
        <dbReference type="SAM" id="MobiDB-lite"/>
    </source>
</evidence>
<sequence>MPLTPADIHNVAFKKPPIGKRGYDEEEVDAFLDEVEAELTRLLEENGALKETLQRGGGPGGGNPAATMVLNNEFADLAAQLERLQEARARAEQNARNVQSQLERARSQPPSGAMPALSGADDDRNSRVLMMAQRTADEHMRDAQRESETLITNARDKSDQLVSEAQIKAATIEADARRNHTEAMDSLVEKRSTALDEIDRLGQLASSYQEALTNHVQQQLMDLTAAPEPGGRDI</sequence>
<comment type="similarity">
    <text evidence="2">Belongs to the DivIVA family.</text>
</comment>
<keyword evidence="11" id="KW-1185">Reference proteome</keyword>
<dbReference type="GO" id="GO:0051301">
    <property type="term" value="P:cell division"/>
    <property type="evidence" value="ECO:0007669"/>
    <property type="project" value="UniProtKB-KW"/>
</dbReference>
<keyword evidence="7" id="KW-0131">Cell cycle</keyword>
<gene>
    <name evidence="10" type="ORF">CLV67_109164</name>
</gene>
<dbReference type="RefSeq" id="WP_106321679.1">
    <property type="nucleotide sequence ID" value="NZ_BOMO01000077.1"/>
</dbReference>
<evidence type="ECO:0000256" key="5">
    <source>
        <dbReference type="ARBA" id="ARBA00022618"/>
    </source>
</evidence>
<dbReference type="OrthoDB" id="9815492at2"/>
<comment type="caution">
    <text evidence="10">The sequence shown here is derived from an EMBL/GenBank/DDBJ whole genome shotgun (WGS) entry which is preliminary data.</text>
</comment>
<evidence type="ECO:0000256" key="4">
    <source>
        <dbReference type="ARBA" id="ARBA00022490"/>
    </source>
</evidence>
<dbReference type="EMBL" id="PVMZ01000009">
    <property type="protein sequence ID" value="PRX19899.1"/>
    <property type="molecule type" value="Genomic_DNA"/>
</dbReference>
<keyword evidence="5" id="KW-0132">Cell division</keyword>
<feature type="region of interest" description="Disordered" evidence="9">
    <location>
        <begin position="88"/>
        <end position="125"/>
    </location>
</feature>
<dbReference type="GO" id="GO:0005737">
    <property type="term" value="C:cytoplasm"/>
    <property type="evidence" value="ECO:0007669"/>
    <property type="project" value="UniProtKB-SubCell"/>
</dbReference>